<dbReference type="Pfam" id="PF02350">
    <property type="entry name" value="Epimerase_2"/>
    <property type="match status" value="1"/>
</dbReference>
<dbReference type="InterPro" id="IPR003331">
    <property type="entry name" value="UDP_GlcNAc_Epimerase_2_dom"/>
</dbReference>
<keyword evidence="3" id="KW-1185">Reference proteome</keyword>
<name>A0A483CRM9_9EURY</name>
<evidence type="ECO:0000313" key="2">
    <source>
        <dbReference type="EMBL" id="TAJ43689.1"/>
    </source>
</evidence>
<dbReference type="PANTHER" id="PTHR43174:SF1">
    <property type="entry name" value="UDP-N-ACETYLGLUCOSAMINE 2-EPIMERASE"/>
    <property type="match status" value="1"/>
</dbReference>
<dbReference type="NCBIfam" id="TIGR00236">
    <property type="entry name" value="wecB"/>
    <property type="match status" value="1"/>
</dbReference>
<dbReference type="Gene3D" id="3.40.50.2000">
    <property type="entry name" value="Glycogen Phosphorylase B"/>
    <property type="match status" value="2"/>
</dbReference>
<organism evidence="2 3">
    <name type="scientific">Methanofollis fontis</name>
    <dbReference type="NCBI Taxonomy" id="2052832"/>
    <lineage>
        <taxon>Archaea</taxon>
        <taxon>Methanobacteriati</taxon>
        <taxon>Methanobacteriota</taxon>
        <taxon>Stenosarchaea group</taxon>
        <taxon>Methanomicrobia</taxon>
        <taxon>Methanomicrobiales</taxon>
        <taxon>Methanomicrobiaceae</taxon>
        <taxon>Methanofollis</taxon>
    </lineage>
</organism>
<dbReference type="Proteomes" id="UP000292580">
    <property type="component" value="Unassembled WGS sequence"/>
</dbReference>
<accession>A0A483CRM9</accession>
<reference evidence="2 3" key="1">
    <citation type="submission" date="2017-11" db="EMBL/GenBank/DDBJ databases">
        <title>Isolation and Characterization of Methanofollis Species from Methane Seep Offshore SW Taiwan.</title>
        <authorList>
            <person name="Teng N.-H."/>
            <person name="Lai M.-C."/>
            <person name="Chen S.-C."/>
        </authorList>
    </citation>
    <scope>NUCLEOTIDE SEQUENCE [LARGE SCALE GENOMIC DNA]</scope>
    <source>
        <strain evidence="2 3">FWC-SCC2</strain>
    </source>
</reference>
<evidence type="ECO:0000313" key="3">
    <source>
        <dbReference type="Proteomes" id="UP000292580"/>
    </source>
</evidence>
<gene>
    <name evidence="2" type="ORF">CUJ86_10160</name>
</gene>
<dbReference type="InterPro" id="IPR029767">
    <property type="entry name" value="WecB-like"/>
</dbReference>
<proteinExistence type="predicted"/>
<dbReference type="RefSeq" id="WP_130647464.1">
    <property type="nucleotide sequence ID" value="NZ_PGCL01000004.1"/>
</dbReference>
<dbReference type="SUPFAM" id="SSF53756">
    <property type="entry name" value="UDP-Glycosyltransferase/glycogen phosphorylase"/>
    <property type="match status" value="1"/>
</dbReference>
<dbReference type="CDD" id="cd03786">
    <property type="entry name" value="GTB_UDP-GlcNAc_2-Epimerase"/>
    <property type="match status" value="1"/>
</dbReference>
<dbReference type="OrthoDB" id="7018at2157"/>
<sequence>MEKSSLKVMTILGTRPEIIRLSRVMALLDRHVQHIIVHTGQNYDYELNEVFFNDLEIRKPDYFLQVDTRSLGTVLGDTLIKIEDVLRKEKPDAVLILGDTNSSIAGIMAKRLKIPIFHMEAGNRCFDFNVPEEINRRIIDHIADFNLVYTEHARRHLLSEGLPHRRIYLTGSPMYEVLTYYRDRIDASAILSELDLQKKGYFVVSVHREENVDNPGNLKKVLAVLNRLAERYDVPVIVSTHPRTRKRLEGLLNVKMDSRIRFLKPFGFFDYVHLEMHALCTISDSGTISEESAVLSFPAVTIREAMERPEALDAGSIVLTGLDVDTVLDAVGLVMAEGPERLEMEAPTEYRIPDTSWRVLKLILGTANLSNKWAGIRVNSELGKK</sequence>
<dbReference type="AlphaFoldDB" id="A0A483CRM9"/>
<comment type="caution">
    <text evidence="2">The sequence shown here is derived from an EMBL/GenBank/DDBJ whole genome shotgun (WGS) entry which is preliminary data.</text>
</comment>
<evidence type="ECO:0000259" key="1">
    <source>
        <dbReference type="Pfam" id="PF02350"/>
    </source>
</evidence>
<feature type="domain" description="UDP-N-acetylglucosamine 2-epimerase" evidence="1">
    <location>
        <begin position="30"/>
        <end position="363"/>
    </location>
</feature>
<protein>
    <submittedName>
        <fullName evidence="2">UDP-N-acetylglucosamine 2-epimerase (Non-hydrolyzing)</fullName>
    </submittedName>
</protein>
<dbReference type="EMBL" id="PGCL01000004">
    <property type="protein sequence ID" value="TAJ43689.1"/>
    <property type="molecule type" value="Genomic_DNA"/>
</dbReference>
<dbReference type="PANTHER" id="PTHR43174">
    <property type="entry name" value="UDP-N-ACETYLGLUCOSAMINE 2-EPIMERASE"/>
    <property type="match status" value="1"/>
</dbReference>